<evidence type="ECO:0000313" key="1">
    <source>
        <dbReference type="EMBL" id="KAK4108623.1"/>
    </source>
</evidence>
<comment type="caution">
    <text evidence="1">The sequence shown here is derived from an EMBL/GenBank/DDBJ whole genome shotgun (WGS) entry which is preliminary data.</text>
</comment>
<dbReference type="EMBL" id="MU853361">
    <property type="protein sequence ID" value="KAK4108623.1"/>
    <property type="molecule type" value="Genomic_DNA"/>
</dbReference>
<reference evidence="1" key="1">
    <citation type="journal article" date="2023" name="Mol. Phylogenet. Evol.">
        <title>Genome-scale phylogeny and comparative genomics of the fungal order Sordariales.</title>
        <authorList>
            <person name="Hensen N."/>
            <person name="Bonometti L."/>
            <person name="Westerberg I."/>
            <person name="Brannstrom I.O."/>
            <person name="Guillou S."/>
            <person name="Cros-Aarteil S."/>
            <person name="Calhoun S."/>
            <person name="Haridas S."/>
            <person name="Kuo A."/>
            <person name="Mondo S."/>
            <person name="Pangilinan J."/>
            <person name="Riley R."/>
            <person name="LaButti K."/>
            <person name="Andreopoulos B."/>
            <person name="Lipzen A."/>
            <person name="Chen C."/>
            <person name="Yan M."/>
            <person name="Daum C."/>
            <person name="Ng V."/>
            <person name="Clum A."/>
            <person name="Steindorff A."/>
            <person name="Ohm R.A."/>
            <person name="Martin F."/>
            <person name="Silar P."/>
            <person name="Natvig D.O."/>
            <person name="Lalanne C."/>
            <person name="Gautier V."/>
            <person name="Ament-Velasquez S.L."/>
            <person name="Kruys A."/>
            <person name="Hutchinson M.I."/>
            <person name="Powell A.J."/>
            <person name="Barry K."/>
            <person name="Miller A.N."/>
            <person name="Grigoriev I.V."/>
            <person name="Debuchy R."/>
            <person name="Gladieux P."/>
            <person name="Hiltunen Thoren M."/>
            <person name="Johannesson H."/>
        </authorList>
    </citation>
    <scope>NUCLEOTIDE SEQUENCE</scope>
    <source>
        <strain evidence="1">CBS 508.74</strain>
    </source>
</reference>
<accession>A0AAN6QE90</accession>
<name>A0AAN6QE90_9PEZI</name>
<evidence type="ECO:0000313" key="2">
    <source>
        <dbReference type="Proteomes" id="UP001302812"/>
    </source>
</evidence>
<dbReference type="Proteomes" id="UP001302812">
    <property type="component" value="Unassembled WGS sequence"/>
</dbReference>
<protein>
    <submittedName>
        <fullName evidence="1">Uncharacterized protein</fullName>
    </submittedName>
</protein>
<keyword evidence="2" id="KW-1185">Reference proteome</keyword>
<organism evidence="1 2">
    <name type="scientific">Canariomyces notabilis</name>
    <dbReference type="NCBI Taxonomy" id="2074819"/>
    <lineage>
        <taxon>Eukaryota</taxon>
        <taxon>Fungi</taxon>
        <taxon>Dikarya</taxon>
        <taxon>Ascomycota</taxon>
        <taxon>Pezizomycotina</taxon>
        <taxon>Sordariomycetes</taxon>
        <taxon>Sordariomycetidae</taxon>
        <taxon>Sordariales</taxon>
        <taxon>Chaetomiaceae</taxon>
        <taxon>Canariomyces</taxon>
    </lineage>
</organism>
<gene>
    <name evidence="1" type="ORF">N656DRAFT_411422</name>
</gene>
<dbReference type="RefSeq" id="XP_064666193.1">
    <property type="nucleotide sequence ID" value="XM_064809570.1"/>
</dbReference>
<proteinExistence type="predicted"/>
<dbReference type="GeneID" id="89933694"/>
<reference evidence="1" key="2">
    <citation type="submission" date="2023-05" db="EMBL/GenBank/DDBJ databases">
        <authorList>
            <consortium name="Lawrence Berkeley National Laboratory"/>
            <person name="Steindorff A."/>
            <person name="Hensen N."/>
            <person name="Bonometti L."/>
            <person name="Westerberg I."/>
            <person name="Brannstrom I.O."/>
            <person name="Guillou S."/>
            <person name="Cros-Aarteil S."/>
            <person name="Calhoun S."/>
            <person name="Haridas S."/>
            <person name="Kuo A."/>
            <person name="Mondo S."/>
            <person name="Pangilinan J."/>
            <person name="Riley R."/>
            <person name="Labutti K."/>
            <person name="Andreopoulos B."/>
            <person name="Lipzen A."/>
            <person name="Chen C."/>
            <person name="Yanf M."/>
            <person name="Daum C."/>
            <person name="Ng V."/>
            <person name="Clum A."/>
            <person name="Ohm R."/>
            <person name="Martin F."/>
            <person name="Silar P."/>
            <person name="Natvig D."/>
            <person name="Lalanne C."/>
            <person name="Gautier V."/>
            <person name="Ament-Velasquez S.L."/>
            <person name="Kruys A."/>
            <person name="Hutchinson M.I."/>
            <person name="Powell A.J."/>
            <person name="Barry K."/>
            <person name="Miller A.N."/>
            <person name="Grigoriev I.V."/>
            <person name="Debuchy R."/>
            <person name="Gladieux P."/>
            <person name="Thoren M.H."/>
            <person name="Johannesson H."/>
        </authorList>
    </citation>
    <scope>NUCLEOTIDE SEQUENCE</scope>
    <source>
        <strain evidence="1">CBS 508.74</strain>
    </source>
</reference>
<dbReference type="AlphaFoldDB" id="A0AAN6QE90"/>
<sequence>MKHLALPHYYLTRANQNNGLLFCSTLADLRSTGGLLTTRHLAALRSTYKHLYEHLLQRLLVTLLSCMALSPIILNRVMTGPATSWNNRPRAPIMRKRGLGSRFARSPRLYRSKYSTYYGHYTNVFFRTNPAVKQLR</sequence>